<gene>
    <name evidence="2" type="ORF">UU14_C0002G0034</name>
</gene>
<protein>
    <submittedName>
        <fullName evidence="2">Uncharacterized protein</fullName>
    </submittedName>
</protein>
<evidence type="ECO:0000256" key="1">
    <source>
        <dbReference type="SAM" id="Phobius"/>
    </source>
</evidence>
<keyword evidence="1" id="KW-0812">Transmembrane</keyword>
<dbReference type="Proteomes" id="UP000034664">
    <property type="component" value="Unassembled WGS sequence"/>
</dbReference>
<evidence type="ECO:0000313" key="2">
    <source>
        <dbReference type="EMBL" id="KKR72781.1"/>
    </source>
</evidence>
<comment type="caution">
    <text evidence="2">The sequence shown here is derived from an EMBL/GenBank/DDBJ whole genome shotgun (WGS) entry which is preliminary data.</text>
</comment>
<feature type="transmembrane region" description="Helical" evidence="1">
    <location>
        <begin position="21"/>
        <end position="38"/>
    </location>
</feature>
<feature type="transmembrane region" description="Helical" evidence="1">
    <location>
        <begin position="75"/>
        <end position="93"/>
    </location>
</feature>
<proteinExistence type="predicted"/>
<feature type="transmembrane region" description="Helical" evidence="1">
    <location>
        <begin position="44"/>
        <end position="63"/>
    </location>
</feature>
<reference evidence="2 3" key="1">
    <citation type="journal article" date="2015" name="Nature">
        <title>rRNA introns, odd ribosomes, and small enigmatic genomes across a large radiation of phyla.</title>
        <authorList>
            <person name="Brown C.T."/>
            <person name="Hug L.A."/>
            <person name="Thomas B.C."/>
            <person name="Sharon I."/>
            <person name="Castelle C.J."/>
            <person name="Singh A."/>
            <person name="Wilkins M.J."/>
            <person name="Williams K.H."/>
            <person name="Banfield J.F."/>
        </authorList>
    </citation>
    <scope>NUCLEOTIDE SEQUENCE [LARGE SCALE GENOMIC DNA]</scope>
</reference>
<dbReference type="EMBL" id="LBZM01000002">
    <property type="protein sequence ID" value="KKR72781.1"/>
    <property type="molecule type" value="Genomic_DNA"/>
</dbReference>
<accession>A0A0G0TD95</accession>
<keyword evidence="1" id="KW-1133">Transmembrane helix</keyword>
<name>A0A0G0TD95_9BACT</name>
<sequence>MRKHHSKQTIFGLTELDLWHHTVLIFILTTALFAFLFFSPSKILQFTIGCIAALLYVGWGVLHHYIDGDLHFKNVIEYILFAVLGLVILTGILI</sequence>
<dbReference type="AlphaFoldDB" id="A0A0G0TD95"/>
<keyword evidence="1" id="KW-0472">Membrane</keyword>
<organism evidence="2 3">
    <name type="scientific">Candidatus Roizmanbacteria bacterium GW2011_GWB1_40_7</name>
    <dbReference type="NCBI Taxonomy" id="1618482"/>
    <lineage>
        <taxon>Bacteria</taxon>
        <taxon>Candidatus Roizmaniibacteriota</taxon>
    </lineage>
</organism>
<evidence type="ECO:0000313" key="3">
    <source>
        <dbReference type="Proteomes" id="UP000034664"/>
    </source>
</evidence>